<evidence type="ECO:0000313" key="2">
    <source>
        <dbReference type="Proteomes" id="UP001057452"/>
    </source>
</evidence>
<dbReference type="EMBL" id="CM043787">
    <property type="protein sequence ID" value="KAI4831114.1"/>
    <property type="molecule type" value="Genomic_DNA"/>
</dbReference>
<dbReference type="Proteomes" id="UP001057452">
    <property type="component" value="Chromosome 3"/>
</dbReference>
<accession>A0ACB9XV44</accession>
<keyword evidence="2" id="KW-1185">Reference proteome</keyword>
<gene>
    <name evidence="1" type="ORF">KUCAC02_002710</name>
</gene>
<sequence>IHPADAGNHLSRRHSATQLPRVLSGLSESSSGRWGIEEILSANISTLVFASAFFVSMVMLVAVVVYFTRKRNEEDCKVLLNSSYDN</sequence>
<feature type="non-terminal residue" evidence="1">
    <location>
        <position position="1"/>
    </location>
</feature>
<name>A0ACB9XV44_CHAAC</name>
<evidence type="ECO:0000313" key="1">
    <source>
        <dbReference type="EMBL" id="KAI4831114.1"/>
    </source>
</evidence>
<protein>
    <submittedName>
        <fullName evidence="1">Uncharacterized protein</fullName>
    </submittedName>
</protein>
<proteinExistence type="predicted"/>
<organism evidence="1 2">
    <name type="scientific">Chaenocephalus aceratus</name>
    <name type="common">Blackfin icefish</name>
    <name type="synonym">Chaenichthys aceratus</name>
    <dbReference type="NCBI Taxonomy" id="36190"/>
    <lineage>
        <taxon>Eukaryota</taxon>
        <taxon>Metazoa</taxon>
        <taxon>Chordata</taxon>
        <taxon>Craniata</taxon>
        <taxon>Vertebrata</taxon>
        <taxon>Euteleostomi</taxon>
        <taxon>Actinopterygii</taxon>
        <taxon>Neopterygii</taxon>
        <taxon>Teleostei</taxon>
        <taxon>Neoteleostei</taxon>
        <taxon>Acanthomorphata</taxon>
        <taxon>Eupercaria</taxon>
        <taxon>Perciformes</taxon>
        <taxon>Notothenioidei</taxon>
        <taxon>Channichthyidae</taxon>
        <taxon>Chaenocephalus</taxon>
    </lineage>
</organism>
<reference evidence="1" key="1">
    <citation type="submission" date="2022-05" db="EMBL/GenBank/DDBJ databases">
        <title>Chromosome-level genome of Chaenocephalus aceratus.</title>
        <authorList>
            <person name="Park H."/>
        </authorList>
    </citation>
    <scope>NUCLEOTIDE SEQUENCE</scope>
    <source>
        <strain evidence="1">KU_202001</strain>
    </source>
</reference>
<comment type="caution">
    <text evidence="1">The sequence shown here is derived from an EMBL/GenBank/DDBJ whole genome shotgun (WGS) entry which is preliminary data.</text>
</comment>